<reference evidence="3 4" key="1">
    <citation type="submission" date="2020-08" db="EMBL/GenBank/DDBJ databases">
        <title>Genomic Encyclopedia of Type Strains, Phase IV (KMG-IV): sequencing the most valuable type-strain genomes for metagenomic binning, comparative biology and taxonomic classification.</title>
        <authorList>
            <person name="Goeker M."/>
        </authorList>
    </citation>
    <scope>NUCLEOTIDE SEQUENCE [LARGE SCALE GENOMIC DNA]</scope>
    <source>
        <strain evidence="3 4">DSM 7050</strain>
    </source>
</reference>
<comment type="similarity">
    <text evidence="1 2">Belongs to the phD/YefM antitoxin family.</text>
</comment>
<organism evidence="3 4">
    <name type="scientific">Aminobacter niigataensis</name>
    <dbReference type="NCBI Taxonomy" id="83265"/>
    <lineage>
        <taxon>Bacteria</taxon>
        <taxon>Pseudomonadati</taxon>
        <taxon>Pseudomonadota</taxon>
        <taxon>Alphaproteobacteria</taxon>
        <taxon>Hyphomicrobiales</taxon>
        <taxon>Phyllobacteriaceae</taxon>
        <taxon>Aminobacter</taxon>
    </lineage>
</organism>
<name>A0ABR6L211_9HYPH</name>
<comment type="caution">
    <text evidence="3">The sequence shown here is derived from an EMBL/GenBank/DDBJ whole genome shotgun (WGS) entry which is preliminary data.</text>
</comment>
<dbReference type="InterPro" id="IPR006442">
    <property type="entry name" value="Antitoxin_Phd/YefM"/>
</dbReference>
<keyword evidence="4" id="KW-1185">Reference proteome</keyword>
<dbReference type="Pfam" id="PF02604">
    <property type="entry name" value="PhdYeFM_antitox"/>
    <property type="match status" value="1"/>
</dbReference>
<evidence type="ECO:0000256" key="2">
    <source>
        <dbReference type="RuleBase" id="RU362080"/>
    </source>
</evidence>
<dbReference type="InterPro" id="IPR036165">
    <property type="entry name" value="YefM-like_sf"/>
</dbReference>
<proteinExistence type="inferred from homology"/>
<dbReference type="EMBL" id="JACHOT010000002">
    <property type="protein sequence ID" value="MBB4650829.1"/>
    <property type="molecule type" value="Genomic_DNA"/>
</dbReference>
<gene>
    <name evidence="3" type="ORF">GGQ99_002584</name>
</gene>
<dbReference type="Gene3D" id="3.40.1620.10">
    <property type="entry name" value="YefM-like domain"/>
    <property type="match status" value="1"/>
</dbReference>
<dbReference type="Proteomes" id="UP000539538">
    <property type="component" value="Unassembled WGS sequence"/>
</dbReference>
<dbReference type="NCBIfam" id="TIGR01552">
    <property type="entry name" value="phd_fam"/>
    <property type="match status" value="1"/>
</dbReference>
<sequence>MKKMQVREAKAGFSAVVEAAENGEPTIITKHGKPAAVVIPVGDAERLYPNRKPNLGTFLMSFPGGLEFERNDSPMREIDL</sequence>
<evidence type="ECO:0000256" key="1">
    <source>
        <dbReference type="ARBA" id="ARBA00009981"/>
    </source>
</evidence>
<accession>A0ABR6L211</accession>
<dbReference type="SUPFAM" id="SSF143120">
    <property type="entry name" value="YefM-like"/>
    <property type="match status" value="1"/>
</dbReference>
<evidence type="ECO:0000313" key="4">
    <source>
        <dbReference type="Proteomes" id="UP000539538"/>
    </source>
</evidence>
<protein>
    <recommendedName>
        <fullName evidence="2">Antitoxin</fullName>
    </recommendedName>
</protein>
<evidence type="ECO:0000313" key="3">
    <source>
        <dbReference type="EMBL" id="MBB4650829.1"/>
    </source>
</evidence>
<comment type="function">
    <text evidence="2">Antitoxin component of a type II toxin-antitoxin (TA) system.</text>
</comment>